<name>A0AAV7WAS8_PLEWA</name>
<evidence type="ECO:0000313" key="2">
    <source>
        <dbReference type="EMBL" id="KAJ1209702.1"/>
    </source>
</evidence>
<feature type="region of interest" description="Disordered" evidence="1">
    <location>
        <begin position="25"/>
        <end position="47"/>
    </location>
</feature>
<feature type="compositionally biased region" description="Polar residues" evidence="1">
    <location>
        <begin position="159"/>
        <end position="181"/>
    </location>
</feature>
<comment type="caution">
    <text evidence="2">The sequence shown here is derived from an EMBL/GenBank/DDBJ whole genome shotgun (WGS) entry which is preliminary data.</text>
</comment>
<feature type="region of interest" description="Disordered" evidence="1">
    <location>
        <begin position="153"/>
        <end position="181"/>
    </location>
</feature>
<dbReference type="Proteomes" id="UP001066276">
    <property type="component" value="Chromosome 1_2"/>
</dbReference>
<evidence type="ECO:0000313" key="3">
    <source>
        <dbReference type="Proteomes" id="UP001066276"/>
    </source>
</evidence>
<protein>
    <submittedName>
        <fullName evidence="2">Uncharacterized protein</fullName>
    </submittedName>
</protein>
<sequence>MSSDNALQRCVRGCPEEHHRCAPEAVAPRAAGEAEKQRRREGQRHGGCGPCGGRREIFGSYSGCGIFGCLRDDAVKSWQCRVKSQEWPRSRGDVLKFLSHSRCCVDSSRRKAGCAIPVRRCGDFLTAGQAVCRFRFTTEGVLSRDEVFFGPETAENRRQAQSKPLESTSQQNRRAERQQGNSKVAMLFSKAVRDVQVTSTSLILKLEDLVCEKIAVKKEFGPSYSAPVPVLGIHGTKTVILPPLPGSKENRFASIDNVKLYHVADPAQQT</sequence>
<organism evidence="2 3">
    <name type="scientific">Pleurodeles waltl</name>
    <name type="common">Iberian ribbed newt</name>
    <dbReference type="NCBI Taxonomy" id="8319"/>
    <lineage>
        <taxon>Eukaryota</taxon>
        <taxon>Metazoa</taxon>
        <taxon>Chordata</taxon>
        <taxon>Craniata</taxon>
        <taxon>Vertebrata</taxon>
        <taxon>Euteleostomi</taxon>
        <taxon>Amphibia</taxon>
        <taxon>Batrachia</taxon>
        <taxon>Caudata</taxon>
        <taxon>Salamandroidea</taxon>
        <taxon>Salamandridae</taxon>
        <taxon>Pleurodelinae</taxon>
        <taxon>Pleurodeles</taxon>
    </lineage>
</organism>
<gene>
    <name evidence="2" type="ORF">NDU88_005075</name>
</gene>
<keyword evidence="3" id="KW-1185">Reference proteome</keyword>
<evidence type="ECO:0000256" key="1">
    <source>
        <dbReference type="SAM" id="MobiDB-lite"/>
    </source>
</evidence>
<dbReference type="AlphaFoldDB" id="A0AAV7WAS8"/>
<proteinExistence type="predicted"/>
<dbReference type="EMBL" id="JANPWB010000002">
    <property type="protein sequence ID" value="KAJ1209702.1"/>
    <property type="molecule type" value="Genomic_DNA"/>
</dbReference>
<feature type="compositionally biased region" description="Basic and acidic residues" evidence="1">
    <location>
        <begin position="32"/>
        <end position="44"/>
    </location>
</feature>
<accession>A0AAV7WAS8</accession>
<reference evidence="2" key="1">
    <citation type="journal article" date="2022" name="bioRxiv">
        <title>Sequencing and chromosome-scale assembly of the giantPleurodeles waltlgenome.</title>
        <authorList>
            <person name="Brown T."/>
            <person name="Elewa A."/>
            <person name="Iarovenko S."/>
            <person name="Subramanian E."/>
            <person name="Araus A.J."/>
            <person name="Petzold A."/>
            <person name="Susuki M."/>
            <person name="Suzuki K.-i.T."/>
            <person name="Hayashi T."/>
            <person name="Toyoda A."/>
            <person name="Oliveira C."/>
            <person name="Osipova E."/>
            <person name="Leigh N.D."/>
            <person name="Simon A."/>
            <person name="Yun M.H."/>
        </authorList>
    </citation>
    <scope>NUCLEOTIDE SEQUENCE</scope>
    <source>
        <strain evidence="2">20211129_DDA</strain>
        <tissue evidence="2">Liver</tissue>
    </source>
</reference>